<evidence type="ECO:0000259" key="15">
    <source>
        <dbReference type="PROSITE" id="PS50157"/>
    </source>
</evidence>
<feature type="domain" description="C2H2-type" evidence="15">
    <location>
        <begin position="408"/>
        <end position="435"/>
    </location>
</feature>
<evidence type="ECO:0000256" key="4">
    <source>
        <dbReference type="ARBA" id="ARBA00022737"/>
    </source>
</evidence>
<feature type="domain" description="C2H2-type" evidence="15">
    <location>
        <begin position="380"/>
        <end position="407"/>
    </location>
</feature>
<dbReference type="FunFam" id="3.30.160.60:FF:000070">
    <property type="entry name" value="zinc finger protein 689 isoform X1"/>
    <property type="match status" value="1"/>
</dbReference>
<feature type="region of interest" description="Disordered" evidence="14">
    <location>
        <begin position="155"/>
        <end position="235"/>
    </location>
</feature>
<dbReference type="GO" id="GO:0000981">
    <property type="term" value="F:DNA-binding transcription factor activity, RNA polymerase II-specific"/>
    <property type="evidence" value="ECO:0007669"/>
    <property type="project" value="TreeGrafter"/>
</dbReference>
<dbReference type="FunFam" id="3.30.160.60:FF:000781">
    <property type="entry name" value="zinc finger protein 205 isoform X1"/>
    <property type="match status" value="1"/>
</dbReference>
<evidence type="ECO:0000256" key="7">
    <source>
        <dbReference type="ARBA" id="ARBA00023015"/>
    </source>
</evidence>
<reference evidence="17 18" key="1">
    <citation type="journal article" date="2023" name="bioRxiv">
        <title>Conserved and derived expression patterns and positive selection on dental genes reveal complex evolutionary context of ever-growing rodent molars.</title>
        <authorList>
            <person name="Calamari Z.T."/>
            <person name="Song A."/>
            <person name="Cohen E."/>
            <person name="Akter M."/>
            <person name="Roy R.D."/>
            <person name="Hallikas O."/>
            <person name="Christensen M.M."/>
            <person name="Li P."/>
            <person name="Marangoni P."/>
            <person name="Jernvall J."/>
            <person name="Klein O.D."/>
        </authorList>
    </citation>
    <scope>NUCLEOTIDE SEQUENCE [LARGE SCALE GENOMIC DNA]</scope>
    <source>
        <strain evidence="17">V071</strain>
    </source>
</reference>
<dbReference type="CDD" id="cd07765">
    <property type="entry name" value="KRAB_A-box"/>
    <property type="match status" value="1"/>
</dbReference>
<dbReference type="InterPro" id="IPR036236">
    <property type="entry name" value="Znf_C2H2_sf"/>
</dbReference>
<keyword evidence="3" id="KW-0479">Metal-binding</keyword>
<gene>
    <name evidence="17" type="ORF">U0070_005978</name>
</gene>
<keyword evidence="5 13" id="KW-0863">Zinc-finger</keyword>
<accession>A0AAW0HKN9</accession>
<evidence type="ECO:0000256" key="14">
    <source>
        <dbReference type="SAM" id="MobiDB-lite"/>
    </source>
</evidence>
<keyword evidence="7" id="KW-0805">Transcription regulation</keyword>
<feature type="domain" description="C2H2-type" evidence="15">
    <location>
        <begin position="268"/>
        <end position="295"/>
    </location>
</feature>
<feature type="domain" description="C2H2-type" evidence="15">
    <location>
        <begin position="436"/>
        <end position="463"/>
    </location>
</feature>
<dbReference type="SUPFAM" id="SSF57667">
    <property type="entry name" value="beta-beta-alpha zinc fingers"/>
    <property type="match status" value="5"/>
</dbReference>
<evidence type="ECO:0000256" key="1">
    <source>
        <dbReference type="ARBA" id="ARBA00004123"/>
    </source>
</evidence>
<dbReference type="PROSITE" id="PS00028">
    <property type="entry name" value="ZINC_FINGER_C2H2_1"/>
    <property type="match status" value="8"/>
</dbReference>
<evidence type="ECO:0000256" key="3">
    <source>
        <dbReference type="ARBA" id="ARBA00022723"/>
    </source>
</evidence>
<feature type="compositionally biased region" description="Basic and acidic residues" evidence="14">
    <location>
        <begin position="203"/>
        <end position="212"/>
    </location>
</feature>
<keyword evidence="18" id="KW-1185">Reference proteome</keyword>
<comment type="similarity">
    <text evidence="2">Belongs to the krueppel C2H2-type zinc-finger protein family.</text>
</comment>
<feature type="domain" description="KRAB" evidence="16">
    <location>
        <begin position="95"/>
        <end position="167"/>
    </location>
</feature>
<evidence type="ECO:0000256" key="12">
    <source>
        <dbReference type="ARBA" id="ARBA00083557"/>
    </source>
</evidence>
<dbReference type="FunFam" id="3.30.160.60:FF:000853">
    <property type="entry name" value="zinc finger protein 205 isoform X1"/>
    <property type="match status" value="1"/>
</dbReference>
<evidence type="ECO:0000313" key="18">
    <source>
        <dbReference type="Proteomes" id="UP001488838"/>
    </source>
</evidence>
<dbReference type="FunFam" id="3.30.160.60:FF:000984">
    <property type="entry name" value="zinc finger protein 205 isoform X1"/>
    <property type="match status" value="1"/>
</dbReference>
<dbReference type="PANTHER" id="PTHR14196:SF12">
    <property type="entry name" value="ZINC FINGER PROTEIN 208-LIKE"/>
    <property type="match status" value="1"/>
</dbReference>
<keyword evidence="10" id="KW-0539">Nucleus</keyword>
<comment type="subcellular location">
    <subcellularLocation>
        <location evidence="1">Nucleus</location>
    </subcellularLocation>
</comment>
<evidence type="ECO:0000259" key="16">
    <source>
        <dbReference type="PROSITE" id="PS50805"/>
    </source>
</evidence>
<dbReference type="FunFam" id="3.30.160.60:FF:001010">
    <property type="entry name" value="zinc finger protein 64 isoform X3"/>
    <property type="match status" value="1"/>
</dbReference>
<dbReference type="PROSITE" id="PS50805">
    <property type="entry name" value="KRAB"/>
    <property type="match status" value="1"/>
</dbReference>
<evidence type="ECO:0000256" key="11">
    <source>
        <dbReference type="ARBA" id="ARBA00067662"/>
    </source>
</evidence>
<comment type="caution">
    <text evidence="17">The sequence shown here is derived from an EMBL/GenBank/DDBJ whole genome shotgun (WGS) entry which is preliminary data.</text>
</comment>
<evidence type="ECO:0000256" key="5">
    <source>
        <dbReference type="ARBA" id="ARBA00022771"/>
    </source>
</evidence>
<dbReference type="PANTHER" id="PTHR14196">
    <property type="entry name" value="ODD-SKIPPED - RELATED"/>
    <property type="match status" value="1"/>
</dbReference>
<dbReference type="Gene3D" id="6.10.140.140">
    <property type="match status" value="1"/>
</dbReference>
<keyword evidence="6" id="KW-0862">Zinc</keyword>
<dbReference type="SMART" id="SM00349">
    <property type="entry name" value="KRAB"/>
    <property type="match status" value="1"/>
</dbReference>
<keyword evidence="4" id="KW-0677">Repeat</keyword>
<dbReference type="InterPro" id="IPR036051">
    <property type="entry name" value="KRAB_dom_sf"/>
</dbReference>
<dbReference type="Pfam" id="PF00096">
    <property type="entry name" value="zf-C2H2"/>
    <property type="match status" value="8"/>
</dbReference>
<evidence type="ECO:0000256" key="10">
    <source>
        <dbReference type="ARBA" id="ARBA00023242"/>
    </source>
</evidence>
<protein>
    <recommendedName>
        <fullName evidence="11">Transcriptional repressor RHIT</fullName>
    </recommendedName>
    <alternativeName>
        <fullName evidence="12">Repressor of heat-inducible transcription</fullName>
    </alternativeName>
</protein>
<dbReference type="PROSITE" id="PS50157">
    <property type="entry name" value="ZINC_FINGER_C2H2_2"/>
    <property type="match status" value="8"/>
</dbReference>
<dbReference type="FunFam" id="3.30.160.60:FF:000725">
    <property type="entry name" value="zinc finger protein 205 isoform X1"/>
    <property type="match status" value="1"/>
</dbReference>
<dbReference type="GO" id="GO:0005634">
    <property type="term" value="C:nucleus"/>
    <property type="evidence" value="ECO:0007669"/>
    <property type="project" value="UniProtKB-SubCell"/>
</dbReference>
<dbReference type="EMBL" id="JBBHLL010000483">
    <property type="protein sequence ID" value="KAK7801991.1"/>
    <property type="molecule type" value="Genomic_DNA"/>
</dbReference>
<evidence type="ECO:0000256" key="6">
    <source>
        <dbReference type="ARBA" id="ARBA00022833"/>
    </source>
</evidence>
<dbReference type="InterPro" id="IPR001909">
    <property type="entry name" value="KRAB"/>
</dbReference>
<feature type="domain" description="C2H2-type" evidence="15">
    <location>
        <begin position="296"/>
        <end position="323"/>
    </location>
</feature>
<dbReference type="SUPFAM" id="SSF109640">
    <property type="entry name" value="KRAB domain (Kruppel-associated box)"/>
    <property type="match status" value="1"/>
</dbReference>
<dbReference type="GO" id="GO:0008270">
    <property type="term" value="F:zinc ion binding"/>
    <property type="evidence" value="ECO:0007669"/>
    <property type="project" value="UniProtKB-KW"/>
</dbReference>
<sequence length="487" mass="53892">MARDAGCSEDPVFLQFFLHPGFLYFPEREGPENGRWLQLSSLPGPRPLWAALLSSLIQVMAVTGGSRLKAWCCHLTMSTANPECAVVFMLSQMPVTFEDVALYLSREEWGRLDHTQQHFYRDALQEKSGLALGAVEMGKVVPTLAMATLRDKKPLRTRASWAPGEEPRSGQQVASGLDAKIARDAGEARQPKPSPSNTCPLKTPEDGGPEKPSEEEEEKSVLESGKEGLIPDGETGKKMYTCTQCGKGFSWHSHLVTHRRTHTGEKPYTCTDCGKRFGRSSHLIQHQIIHTGEKPYTCPSCWKSFSHHSTLIQHQRIHTGEKPYVCDHCTKRFTRRSDLVTHQGTHTGAKPHKCPICGKCFTQSSALVTHQRTHTGIKPYPCPECGKCFSQRSNLIAHNRTHTGEKPYHCLDCGKSFSHSSHLTAHQRTHRGVRPYSCPLCGKSFSRRSNLHRHEKIHTTGPKALAMLMLGAAAAAGALTAPPSAPT</sequence>
<feature type="compositionally biased region" description="Basic and acidic residues" evidence="14">
    <location>
        <begin position="180"/>
        <end position="190"/>
    </location>
</feature>
<evidence type="ECO:0000313" key="17">
    <source>
        <dbReference type="EMBL" id="KAK7801991.1"/>
    </source>
</evidence>
<organism evidence="17 18">
    <name type="scientific">Myodes glareolus</name>
    <name type="common">Bank vole</name>
    <name type="synonym">Clethrionomys glareolus</name>
    <dbReference type="NCBI Taxonomy" id="447135"/>
    <lineage>
        <taxon>Eukaryota</taxon>
        <taxon>Metazoa</taxon>
        <taxon>Chordata</taxon>
        <taxon>Craniata</taxon>
        <taxon>Vertebrata</taxon>
        <taxon>Euteleostomi</taxon>
        <taxon>Mammalia</taxon>
        <taxon>Eutheria</taxon>
        <taxon>Euarchontoglires</taxon>
        <taxon>Glires</taxon>
        <taxon>Rodentia</taxon>
        <taxon>Myomorpha</taxon>
        <taxon>Muroidea</taxon>
        <taxon>Cricetidae</taxon>
        <taxon>Arvicolinae</taxon>
        <taxon>Myodes</taxon>
    </lineage>
</organism>
<keyword evidence="8" id="KW-0238">DNA-binding</keyword>
<feature type="domain" description="C2H2-type" evidence="15">
    <location>
        <begin position="324"/>
        <end position="351"/>
    </location>
</feature>
<evidence type="ECO:0000256" key="13">
    <source>
        <dbReference type="PROSITE-ProRule" id="PRU00042"/>
    </source>
</evidence>
<feature type="domain" description="C2H2-type" evidence="15">
    <location>
        <begin position="352"/>
        <end position="379"/>
    </location>
</feature>
<feature type="domain" description="C2H2-type" evidence="15">
    <location>
        <begin position="240"/>
        <end position="267"/>
    </location>
</feature>
<evidence type="ECO:0000256" key="9">
    <source>
        <dbReference type="ARBA" id="ARBA00023163"/>
    </source>
</evidence>
<dbReference type="Proteomes" id="UP001488838">
    <property type="component" value="Unassembled WGS sequence"/>
</dbReference>
<dbReference type="Pfam" id="PF01352">
    <property type="entry name" value="KRAB"/>
    <property type="match status" value="1"/>
</dbReference>
<keyword evidence="9" id="KW-0804">Transcription</keyword>
<evidence type="ECO:0000256" key="8">
    <source>
        <dbReference type="ARBA" id="ARBA00023125"/>
    </source>
</evidence>
<dbReference type="FunFam" id="3.30.160.60:FF:000681">
    <property type="entry name" value="zinc finger protein 205 isoform X1"/>
    <property type="match status" value="1"/>
</dbReference>
<dbReference type="InterPro" id="IPR013087">
    <property type="entry name" value="Znf_C2H2_type"/>
</dbReference>
<dbReference type="Gene3D" id="3.30.160.60">
    <property type="entry name" value="Classic Zinc Finger"/>
    <property type="match status" value="8"/>
</dbReference>
<dbReference type="FunFam" id="3.30.160.60:FF:000953">
    <property type="entry name" value="Zinc finger protein 691"/>
    <property type="match status" value="1"/>
</dbReference>
<dbReference type="AlphaFoldDB" id="A0AAW0HKN9"/>
<dbReference type="InterPro" id="IPR050717">
    <property type="entry name" value="C2H2-ZF_Transcription_Reg"/>
</dbReference>
<dbReference type="GO" id="GO:0000977">
    <property type="term" value="F:RNA polymerase II transcription regulatory region sequence-specific DNA binding"/>
    <property type="evidence" value="ECO:0007669"/>
    <property type="project" value="TreeGrafter"/>
</dbReference>
<dbReference type="SMART" id="SM00355">
    <property type="entry name" value="ZnF_C2H2"/>
    <property type="match status" value="8"/>
</dbReference>
<evidence type="ECO:0000256" key="2">
    <source>
        <dbReference type="ARBA" id="ARBA00006991"/>
    </source>
</evidence>
<dbReference type="GO" id="GO:0000122">
    <property type="term" value="P:negative regulation of transcription by RNA polymerase II"/>
    <property type="evidence" value="ECO:0007669"/>
    <property type="project" value="UniProtKB-ARBA"/>
</dbReference>
<name>A0AAW0HKN9_MYOGA</name>
<proteinExistence type="inferred from homology"/>